<dbReference type="InterPro" id="IPR052558">
    <property type="entry name" value="Siderophore_Hydrolase_D"/>
</dbReference>
<evidence type="ECO:0000313" key="4">
    <source>
        <dbReference type="Proteomes" id="UP000706124"/>
    </source>
</evidence>
<sequence>MHKYTRRIVALGTTYTRAFHQTLRIGPLRRTMTQMSSNLQQAELPNTCQYTAKTRQGDYVVQIAWPLSWTEDRKPRKNDASTSILYLVDGNAYFFTAVDVSRRIDFTNNTKTIVVGISYPPSEYVYDLYRRGPDLTPPSEDGHYEPIYYDNGEPQTHLKWGEADNFLAAIQHDIMPFVEKSLFGHLSFADKSIRRGLFGHSYGGLFSLNALYTKPTLFDAIIAASPTIWWNKDSIVNFQEKNFRAGAHPVPEGSAPSLILTWGSGKAEFPDKDCAEGGAWNRHHCDAEEDPMEESMSGLKGRLRDSGRLKDIWTWKLQGEDHGSAAVAGLQRGMWQFLLGL</sequence>
<dbReference type="PANTHER" id="PTHR40841">
    <property type="entry name" value="SIDEROPHORE TRIACETYLFUSARININE C ESTERASE"/>
    <property type="match status" value="1"/>
</dbReference>
<proteinExistence type="inferred from homology"/>
<dbReference type="EMBL" id="SRPO01000284">
    <property type="protein sequence ID" value="KAG5934853.1"/>
    <property type="molecule type" value="Genomic_DNA"/>
</dbReference>
<dbReference type="OrthoDB" id="446683at2759"/>
<dbReference type="SUPFAM" id="SSF53474">
    <property type="entry name" value="alpha/beta-Hydrolases"/>
    <property type="match status" value="1"/>
</dbReference>
<evidence type="ECO:0000256" key="2">
    <source>
        <dbReference type="ARBA" id="ARBA00022801"/>
    </source>
</evidence>
<name>A0A9P7MA78_9HYPO</name>
<dbReference type="Proteomes" id="UP000706124">
    <property type="component" value="Unassembled WGS sequence"/>
</dbReference>
<evidence type="ECO:0000313" key="3">
    <source>
        <dbReference type="EMBL" id="KAG5934853.1"/>
    </source>
</evidence>
<dbReference type="AlphaFoldDB" id="A0A9P7MA78"/>
<organism evidence="3 4">
    <name type="scientific">Claviceps pazoutovae</name>
    <dbReference type="NCBI Taxonomy" id="1649127"/>
    <lineage>
        <taxon>Eukaryota</taxon>
        <taxon>Fungi</taxon>
        <taxon>Dikarya</taxon>
        <taxon>Ascomycota</taxon>
        <taxon>Pezizomycotina</taxon>
        <taxon>Sordariomycetes</taxon>
        <taxon>Hypocreomycetidae</taxon>
        <taxon>Hypocreales</taxon>
        <taxon>Clavicipitaceae</taxon>
        <taxon>Claviceps</taxon>
    </lineage>
</organism>
<keyword evidence="2" id="KW-0378">Hydrolase</keyword>
<dbReference type="Pfam" id="PF00756">
    <property type="entry name" value="Esterase"/>
    <property type="match status" value="1"/>
</dbReference>
<comment type="similarity">
    <text evidence="1">Belongs to the esterase D family.</text>
</comment>
<dbReference type="GO" id="GO:0016788">
    <property type="term" value="F:hydrolase activity, acting on ester bonds"/>
    <property type="evidence" value="ECO:0007669"/>
    <property type="project" value="TreeGrafter"/>
</dbReference>
<gene>
    <name evidence="3" type="ORF">E4U60_003505</name>
</gene>
<dbReference type="InterPro" id="IPR029058">
    <property type="entry name" value="AB_hydrolase_fold"/>
</dbReference>
<keyword evidence="4" id="KW-1185">Reference proteome</keyword>
<reference evidence="3 4" key="1">
    <citation type="journal article" date="2020" name="bioRxiv">
        <title>Whole genome comparisons of ergot fungi reveals the divergence and evolution of species within the genus Claviceps are the result of varying mechanisms driving genome evolution and host range expansion.</title>
        <authorList>
            <person name="Wyka S.A."/>
            <person name="Mondo S.J."/>
            <person name="Liu M."/>
            <person name="Dettman J."/>
            <person name="Nalam V."/>
            <person name="Broders K.D."/>
        </authorList>
    </citation>
    <scope>NUCLEOTIDE SEQUENCE [LARGE SCALE GENOMIC DNA]</scope>
    <source>
        <strain evidence="3 4">CCC 1485</strain>
    </source>
</reference>
<protein>
    <submittedName>
        <fullName evidence="3">Uncharacterized protein</fullName>
    </submittedName>
</protein>
<dbReference type="Gene3D" id="3.40.50.1820">
    <property type="entry name" value="alpha/beta hydrolase"/>
    <property type="match status" value="1"/>
</dbReference>
<evidence type="ECO:0000256" key="1">
    <source>
        <dbReference type="ARBA" id="ARBA00005622"/>
    </source>
</evidence>
<comment type="caution">
    <text evidence="3">The sequence shown here is derived from an EMBL/GenBank/DDBJ whole genome shotgun (WGS) entry which is preliminary data.</text>
</comment>
<dbReference type="InterPro" id="IPR000801">
    <property type="entry name" value="Esterase-like"/>
</dbReference>
<accession>A0A9P7MA78</accession>
<dbReference type="PANTHER" id="PTHR40841:SF2">
    <property type="entry name" value="SIDEROPHORE-DEGRADING ESTERASE (EUROFUNG)"/>
    <property type="match status" value="1"/>
</dbReference>